<dbReference type="SUPFAM" id="SSF52833">
    <property type="entry name" value="Thioredoxin-like"/>
    <property type="match status" value="1"/>
</dbReference>
<protein>
    <submittedName>
        <fullName evidence="1">DSBA family oxidoreductase</fullName>
    </submittedName>
</protein>
<dbReference type="GO" id="GO:0005777">
    <property type="term" value="C:peroxisome"/>
    <property type="evidence" value="ECO:0007669"/>
    <property type="project" value="TreeGrafter"/>
</dbReference>
<name>A0A167U6Z6_9AGAM</name>
<dbReference type="Proteomes" id="UP000076532">
    <property type="component" value="Unassembled WGS sequence"/>
</dbReference>
<organism evidence="1 2">
    <name type="scientific">Athelia psychrophila</name>
    <dbReference type="NCBI Taxonomy" id="1759441"/>
    <lineage>
        <taxon>Eukaryota</taxon>
        <taxon>Fungi</taxon>
        <taxon>Dikarya</taxon>
        <taxon>Basidiomycota</taxon>
        <taxon>Agaricomycotina</taxon>
        <taxon>Agaricomycetes</taxon>
        <taxon>Agaricomycetidae</taxon>
        <taxon>Atheliales</taxon>
        <taxon>Atheliaceae</taxon>
        <taxon>Athelia</taxon>
    </lineage>
</organism>
<reference evidence="1 2" key="1">
    <citation type="journal article" date="2016" name="Mol. Biol. Evol.">
        <title>Comparative Genomics of Early-Diverging Mushroom-Forming Fungi Provides Insights into the Origins of Lignocellulose Decay Capabilities.</title>
        <authorList>
            <person name="Nagy L.G."/>
            <person name="Riley R."/>
            <person name="Tritt A."/>
            <person name="Adam C."/>
            <person name="Daum C."/>
            <person name="Floudas D."/>
            <person name="Sun H."/>
            <person name="Yadav J.S."/>
            <person name="Pangilinan J."/>
            <person name="Larsson K.H."/>
            <person name="Matsuura K."/>
            <person name="Barry K."/>
            <person name="Labutti K."/>
            <person name="Kuo R."/>
            <person name="Ohm R.A."/>
            <person name="Bhattacharya S.S."/>
            <person name="Shirouzu T."/>
            <person name="Yoshinaga Y."/>
            <person name="Martin F.M."/>
            <person name="Grigoriev I.V."/>
            <person name="Hibbett D.S."/>
        </authorList>
    </citation>
    <scope>NUCLEOTIDE SEQUENCE [LARGE SCALE GENOMIC DNA]</scope>
    <source>
        <strain evidence="1 2">CBS 109695</strain>
    </source>
</reference>
<dbReference type="InterPro" id="IPR036249">
    <property type="entry name" value="Thioredoxin-like_sf"/>
</dbReference>
<dbReference type="PANTHER" id="PTHR42943:SF13">
    <property type="entry name" value="GLUTATHIONE S-TRANSFERASE KAPPA-RELATED"/>
    <property type="match status" value="1"/>
</dbReference>
<dbReference type="OrthoDB" id="4664297at2759"/>
<dbReference type="AlphaFoldDB" id="A0A167U6Z6"/>
<dbReference type="GO" id="GO:0005739">
    <property type="term" value="C:mitochondrion"/>
    <property type="evidence" value="ECO:0007669"/>
    <property type="project" value="TreeGrafter"/>
</dbReference>
<evidence type="ECO:0000313" key="2">
    <source>
        <dbReference type="Proteomes" id="UP000076532"/>
    </source>
</evidence>
<dbReference type="STRING" id="436010.A0A167U6Z6"/>
<dbReference type="EMBL" id="KV418025">
    <property type="protein sequence ID" value="KZP03652.1"/>
    <property type="molecule type" value="Genomic_DNA"/>
</dbReference>
<gene>
    <name evidence="1" type="ORF">FIBSPDRAFT_768628</name>
</gene>
<dbReference type="GO" id="GO:0004364">
    <property type="term" value="F:glutathione transferase activity"/>
    <property type="evidence" value="ECO:0007669"/>
    <property type="project" value="TreeGrafter"/>
</dbReference>
<accession>A0A167U6Z6</accession>
<evidence type="ECO:0000313" key="1">
    <source>
        <dbReference type="EMBL" id="KZP03652.1"/>
    </source>
</evidence>
<dbReference type="Gene3D" id="3.40.30.10">
    <property type="entry name" value="Glutaredoxin"/>
    <property type="match status" value="1"/>
</dbReference>
<keyword evidence="2" id="KW-1185">Reference proteome</keyword>
<dbReference type="GO" id="GO:0006749">
    <property type="term" value="P:glutathione metabolic process"/>
    <property type="evidence" value="ECO:0007669"/>
    <property type="project" value="TreeGrafter"/>
</dbReference>
<dbReference type="InterPro" id="IPR051924">
    <property type="entry name" value="GST_Kappa/NadH"/>
</dbReference>
<dbReference type="GO" id="GO:0004602">
    <property type="term" value="F:glutathione peroxidase activity"/>
    <property type="evidence" value="ECO:0007669"/>
    <property type="project" value="TreeGrafter"/>
</dbReference>
<sequence>MGGKIDCYLDCTSFYGYLTFQHLLKERETLRSHGVEVEFFPVFLGGINVLSGNKPPWSLPAKAAYAVFDGTRAKKHFATPAFDAPAIRTPDFFPILSILPQRAMAYIKDHFAPAKFEEVFMALFPALWVPPQTDLSVPVNFEVRSRSILLVLCPSAAIMAGASPAYKQKLTDLTKKVVDEQGAFGCPWFWVTKFDAQGGEGTGTGEPFFGSDRFHFMWEHLGLPWEDVRLLPKGATARL</sequence>
<proteinExistence type="predicted"/>
<dbReference type="PANTHER" id="PTHR42943">
    <property type="entry name" value="GLUTATHIONE S-TRANSFERASE KAPPA"/>
    <property type="match status" value="1"/>
</dbReference>